<sequence length="155" mass="17371">MPSYRPMTDRTRYVRTTAYSHMEMEPGAPGRMNAAGGILKYGTVRSAAADWSVYPLGTTFRIKGQPYTYVVDDYGSALVGTNTIDIFKPSLSSMRYWGTRKAEITVIQWGSFERSLRLLKGRTKYPHCRQMYLGCLRHHGSNMASTRGAGNANSL</sequence>
<comment type="caution">
    <text evidence="2">The sequence shown here is derived from an EMBL/GenBank/DDBJ whole genome shotgun (WGS) entry which is preliminary data.</text>
</comment>
<evidence type="ECO:0000313" key="2">
    <source>
        <dbReference type="EMBL" id="MBK1855974.1"/>
    </source>
</evidence>
<reference evidence="2" key="1">
    <citation type="submission" date="2021-01" db="EMBL/GenBank/DDBJ databases">
        <title>Modified the classification status of verrucomicrobia.</title>
        <authorList>
            <person name="Feng X."/>
        </authorList>
    </citation>
    <scope>NUCLEOTIDE SEQUENCE</scope>
    <source>
        <strain evidence="2">5K15</strain>
    </source>
</reference>
<protein>
    <submittedName>
        <fullName evidence="2">3D domain-containing protein</fullName>
    </submittedName>
</protein>
<accession>A0AAE2VEL2</accession>
<dbReference type="GO" id="GO:0004553">
    <property type="term" value="F:hydrolase activity, hydrolyzing O-glycosyl compounds"/>
    <property type="evidence" value="ECO:0007669"/>
    <property type="project" value="InterPro"/>
</dbReference>
<dbReference type="InterPro" id="IPR010611">
    <property type="entry name" value="3D_dom"/>
</dbReference>
<dbReference type="GO" id="GO:0019867">
    <property type="term" value="C:outer membrane"/>
    <property type="evidence" value="ECO:0007669"/>
    <property type="project" value="InterPro"/>
</dbReference>
<dbReference type="AlphaFoldDB" id="A0AAE2VEL2"/>
<dbReference type="Proteomes" id="UP000634206">
    <property type="component" value="Unassembled WGS sequence"/>
</dbReference>
<proteinExistence type="predicted"/>
<keyword evidence="3" id="KW-1185">Reference proteome</keyword>
<gene>
    <name evidence="2" type="ORF">JIN83_13460</name>
</gene>
<organism evidence="2 3">
    <name type="scientific">Oceaniferula flava</name>
    <dbReference type="NCBI Taxonomy" id="2800421"/>
    <lineage>
        <taxon>Bacteria</taxon>
        <taxon>Pseudomonadati</taxon>
        <taxon>Verrucomicrobiota</taxon>
        <taxon>Verrucomicrobiia</taxon>
        <taxon>Verrucomicrobiales</taxon>
        <taxon>Verrucomicrobiaceae</taxon>
        <taxon>Oceaniferula</taxon>
    </lineage>
</organism>
<dbReference type="EMBL" id="JAENIG010000009">
    <property type="protein sequence ID" value="MBK1855974.1"/>
    <property type="molecule type" value="Genomic_DNA"/>
</dbReference>
<dbReference type="GO" id="GO:0009254">
    <property type="term" value="P:peptidoglycan turnover"/>
    <property type="evidence" value="ECO:0007669"/>
    <property type="project" value="InterPro"/>
</dbReference>
<dbReference type="CDD" id="cd14667">
    <property type="entry name" value="3D_containing_proteins"/>
    <property type="match status" value="1"/>
</dbReference>
<feature type="domain" description="3D" evidence="1">
    <location>
        <begin position="45"/>
        <end position="106"/>
    </location>
</feature>
<dbReference type="InterPro" id="IPR059180">
    <property type="entry name" value="3D_YorM"/>
</dbReference>
<evidence type="ECO:0000313" key="3">
    <source>
        <dbReference type="Proteomes" id="UP000634206"/>
    </source>
</evidence>
<name>A0AAE2VEL2_9BACT</name>
<evidence type="ECO:0000259" key="1">
    <source>
        <dbReference type="Pfam" id="PF06725"/>
    </source>
</evidence>
<dbReference type="Pfam" id="PF06725">
    <property type="entry name" value="3D"/>
    <property type="match status" value="1"/>
</dbReference>